<comment type="caution">
    <text evidence="2">The sequence shown here is derived from an EMBL/GenBank/DDBJ whole genome shotgun (WGS) entry which is preliminary data.</text>
</comment>
<gene>
    <name evidence="2" type="ORF">PROH_11415</name>
</gene>
<keyword evidence="3" id="KW-1185">Reference proteome</keyword>
<evidence type="ECO:0000313" key="3">
    <source>
        <dbReference type="Proteomes" id="UP000034681"/>
    </source>
</evidence>
<evidence type="ECO:0000313" key="2">
    <source>
        <dbReference type="EMBL" id="KKJ00583.1"/>
    </source>
</evidence>
<dbReference type="PANTHER" id="PTHR34060:SF1">
    <property type="entry name" value="POLYKETIDE CYCLASE _ DEHYDRASE AND LIPID TRANSPORT PROTEIN"/>
    <property type="match status" value="1"/>
</dbReference>
<dbReference type="InterPro" id="IPR005031">
    <property type="entry name" value="COQ10_START"/>
</dbReference>
<dbReference type="Gene3D" id="3.30.530.20">
    <property type="match status" value="1"/>
</dbReference>
<accession>A0A0M2PZT9</accession>
<dbReference type="eggNOG" id="COG2867">
    <property type="taxonomic scope" value="Bacteria"/>
</dbReference>
<dbReference type="InterPro" id="IPR023393">
    <property type="entry name" value="START-like_dom_sf"/>
</dbReference>
<dbReference type="EMBL" id="AJTX02000004">
    <property type="protein sequence ID" value="KKJ00583.1"/>
    <property type="molecule type" value="Genomic_DNA"/>
</dbReference>
<dbReference type="Proteomes" id="UP000034681">
    <property type="component" value="Unassembled WGS sequence"/>
</dbReference>
<proteinExistence type="predicted"/>
<feature type="domain" description="Coenzyme Q-binding protein COQ10 START" evidence="1">
    <location>
        <begin position="44"/>
        <end position="155"/>
    </location>
</feature>
<protein>
    <recommendedName>
        <fullName evidence="1">Coenzyme Q-binding protein COQ10 START domain-containing protein</fullName>
    </recommendedName>
</protein>
<sequence>MLAESLGSDGLPLTDLLSQVAIRTEALEGRRRRLEAEIWIPCGVDRVWEVLTDYEGLATFIPNLTSSRILEQEGDRVRLEQVGAERFWKLTFSAKVVLDMVTDRPQAIHFTMVQGDFKEMAGSWLLAPQVQEGQAGTRLSYHLTIHPKRTMPVKLVECHLSVGLPRNLVAIYQEVMRRKAELA</sequence>
<dbReference type="CDD" id="cd08866">
    <property type="entry name" value="SRPBCC_11"/>
    <property type="match status" value="1"/>
</dbReference>
<name>A0A0M2PZT9_PROHO</name>
<dbReference type="SUPFAM" id="SSF55961">
    <property type="entry name" value="Bet v1-like"/>
    <property type="match status" value="1"/>
</dbReference>
<evidence type="ECO:0000259" key="1">
    <source>
        <dbReference type="Pfam" id="PF03364"/>
    </source>
</evidence>
<organism evidence="2 3">
    <name type="scientific">Prochlorothrix hollandica PCC 9006 = CALU 1027</name>
    <dbReference type="NCBI Taxonomy" id="317619"/>
    <lineage>
        <taxon>Bacteria</taxon>
        <taxon>Bacillati</taxon>
        <taxon>Cyanobacteriota</taxon>
        <taxon>Cyanophyceae</taxon>
        <taxon>Prochlorotrichales</taxon>
        <taxon>Prochlorotrichaceae</taxon>
        <taxon>Prochlorothrix</taxon>
    </lineage>
</organism>
<dbReference type="STRING" id="317619.GCA_000332315_01062"/>
<dbReference type="PANTHER" id="PTHR34060">
    <property type="entry name" value="POLYKETIDE CYCLASE / DEHYDRASE AND LIPID TRANSPORT PROTEIN"/>
    <property type="match status" value="1"/>
</dbReference>
<dbReference type="Pfam" id="PF03364">
    <property type="entry name" value="Polyketide_cyc"/>
    <property type="match status" value="1"/>
</dbReference>
<dbReference type="AlphaFoldDB" id="A0A0M2PZT9"/>
<reference evidence="2" key="1">
    <citation type="submission" date="2012-04" db="EMBL/GenBank/DDBJ databases">
        <authorList>
            <person name="Borisov I.G."/>
            <person name="Ivanikova N.V."/>
            <person name="Pinevich A.V."/>
        </authorList>
    </citation>
    <scope>NUCLEOTIDE SEQUENCE</scope>
    <source>
        <strain evidence="2">CALU 1027</strain>
    </source>
</reference>